<dbReference type="GO" id="GO:0003677">
    <property type="term" value="F:DNA binding"/>
    <property type="evidence" value="ECO:0007669"/>
    <property type="project" value="UniProtKB-KW"/>
</dbReference>
<keyword evidence="4" id="KW-0804">Transcription</keyword>
<evidence type="ECO:0000259" key="6">
    <source>
        <dbReference type="Pfam" id="PF04545"/>
    </source>
</evidence>
<dbReference type="Pfam" id="PF04198">
    <property type="entry name" value="Sugar-bind"/>
    <property type="match status" value="1"/>
</dbReference>
<dbReference type="AlphaFoldDB" id="A0A5C4M7M9"/>
<protein>
    <submittedName>
        <fullName evidence="7">Sugar-binding transcriptional regulator</fullName>
    </submittedName>
</protein>
<keyword evidence="3" id="KW-0238">DNA-binding</keyword>
<dbReference type="GO" id="GO:0003700">
    <property type="term" value="F:DNA-binding transcription factor activity"/>
    <property type="evidence" value="ECO:0007669"/>
    <property type="project" value="InterPro"/>
</dbReference>
<dbReference type="Proteomes" id="UP000305546">
    <property type="component" value="Unassembled WGS sequence"/>
</dbReference>
<gene>
    <name evidence="7" type="ORF">FG385_00355</name>
</gene>
<evidence type="ECO:0000256" key="1">
    <source>
        <dbReference type="ARBA" id="ARBA00010466"/>
    </source>
</evidence>
<evidence type="ECO:0000256" key="4">
    <source>
        <dbReference type="ARBA" id="ARBA00023163"/>
    </source>
</evidence>
<dbReference type="OrthoDB" id="186585at2"/>
<dbReference type="Pfam" id="PF04545">
    <property type="entry name" value="Sigma70_r4"/>
    <property type="match status" value="1"/>
</dbReference>
<dbReference type="InterPro" id="IPR007324">
    <property type="entry name" value="Sugar-bd_dom_put"/>
</dbReference>
<dbReference type="Gene3D" id="1.10.10.60">
    <property type="entry name" value="Homeodomain-like"/>
    <property type="match status" value="1"/>
</dbReference>
<dbReference type="InterPro" id="IPR007630">
    <property type="entry name" value="RNA_pol_sigma70_r4"/>
</dbReference>
<dbReference type="PANTHER" id="PTHR34294:SF1">
    <property type="entry name" value="TRANSCRIPTIONAL REGULATOR LSRR"/>
    <property type="match status" value="1"/>
</dbReference>
<comment type="similarity">
    <text evidence="1">Belongs to the SorC transcriptional regulatory family.</text>
</comment>
<comment type="caution">
    <text evidence="7">The sequence shown here is derived from an EMBL/GenBank/DDBJ whole genome shotgun (WGS) entry which is preliminary data.</text>
</comment>
<evidence type="ECO:0000313" key="8">
    <source>
        <dbReference type="Proteomes" id="UP000305546"/>
    </source>
</evidence>
<dbReference type="SUPFAM" id="SSF100950">
    <property type="entry name" value="NagB/RpiA/CoA transferase-like"/>
    <property type="match status" value="1"/>
</dbReference>
<dbReference type="GO" id="GO:0030246">
    <property type="term" value="F:carbohydrate binding"/>
    <property type="evidence" value="ECO:0007669"/>
    <property type="project" value="InterPro"/>
</dbReference>
<name>A0A5C4M7M9_9PSEU</name>
<keyword evidence="8" id="KW-1185">Reference proteome</keyword>
<evidence type="ECO:0000256" key="3">
    <source>
        <dbReference type="ARBA" id="ARBA00023125"/>
    </source>
</evidence>
<sequence length="317" mass="33626">MPPPREQQLLVKAARLYYEEGRSQHQIAEILEVSRSSVSRMLTAARERGIVQIRINDPAGRDLDLESELVARFGLRDCRVAETPAGDRPLPRVGDLGARWLLENLHSGQRVGISWGRTVQAVVQQVPDDTALDVEVLPLVGGLSAVDSAITGEELVRDLAGRLGGRFQRLHAPALLTSKAGRDVLLAEPSIGDTLEKSRHVHVAVVGIGSFGVGSSAALLTALELTSEERAQFEGGDPVGDFCARFFDAAGKPVHGPVDDRVLSVTLADLAGIGLVAGVAAGTEKTRGTLGALHTGVLDVLICDRALARALLDEIAT</sequence>
<accession>A0A5C4M7M9</accession>
<organism evidence="7 8">
    <name type="scientific">Amycolatopsis alkalitolerans</name>
    <dbReference type="NCBI Taxonomy" id="2547244"/>
    <lineage>
        <taxon>Bacteria</taxon>
        <taxon>Bacillati</taxon>
        <taxon>Actinomycetota</taxon>
        <taxon>Actinomycetes</taxon>
        <taxon>Pseudonocardiales</taxon>
        <taxon>Pseudonocardiaceae</taxon>
        <taxon>Amycolatopsis</taxon>
    </lineage>
</organism>
<dbReference type="GO" id="GO:0006352">
    <property type="term" value="P:DNA-templated transcription initiation"/>
    <property type="evidence" value="ECO:0007669"/>
    <property type="project" value="InterPro"/>
</dbReference>
<proteinExistence type="inferred from homology"/>
<evidence type="ECO:0000313" key="7">
    <source>
        <dbReference type="EMBL" id="TNC29468.1"/>
    </source>
</evidence>
<evidence type="ECO:0000256" key="2">
    <source>
        <dbReference type="ARBA" id="ARBA00023015"/>
    </source>
</evidence>
<reference evidence="7 8" key="1">
    <citation type="submission" date="2019-06" db="EMBL/GenBank/DDBJ databases">
        <title>Amycolatopsis alkalitolerans sp. nov., isolated from Gastrodia elata Blume.</title>
        <authorList>
            <person name="Narsing Rao M.P."/>
            <person name="Li W.J."/>
        </authorList>
    </citation>
    <scope>NUCLEOTIDE SEQUENCE [LARGE SCALE GENOMIC DNA]</scope>
    <source>
        <strain evidence="7 8">SYSUP0005</strain>
    </source>
</reference>
<keyword evidence="2" id="KW-0805">Transcription regulation</keyword>
<evidence type="ECO:0000259" key="5">
    <source>
        <dbReference type="Pfam" id="PF04198"/>
    </source>
</evidence>
<dbReference type="InterPro" id="IPR051054">
    <property type="entry name" value="SorC_transcr_regulators"/>
</dbReference>
<dbReference type="EMBL" id="VDFW01000001">
    <property type="protein sequence ID" value="TNC29468.1"/>
    <property type="molecule type" value="Genomic_DNA"/>
</dbReference>
<dbReference type="InterPro" id="IPR009057">
    <property type="entry name" value="Homeodomain-like_sf"/>
</dbReference>
<dbReference type="Gene3D" id="3.40.50.1360">
    <property type="match status" value="1"/>
</dbReference>
<feature type="domain" description="Sugar-binding" evidence="5">
    <location>
        <begin position="60"/>
        <end position="312"/>
    </location>
</feature>
<dbReference type="SUPFAM" id="SSF46689">
    <property type="entry name" value="Homeodomain-like"/>
    <property type="match status" value="1"/>
</dbReference>
<dbReference type="RefSeq" id="WP_139094539.1">
    <property type="nucleotide sequence ID" value="NZ_VDFW01000001.1"/>
</dbReference>
<feature type="domain" description="RNA polymerase sigma-70 region 4" evidence="6">
    <location>
        <begin position="3"/>
        <end position="47"/>
    </location>
</feature>
<dbReference type="PANTHER" id="PTHR34294">
    <property type="entry name" value="TRANSCRIPTIONAL REGULATOR-RELATED"/>
    <property type="match status" value="1"/>
</dbReference>
<dbReference type="InterPro" id="IPR037171">
    <property type="entry name" value="NagB/RpiA_transferase-like"/>
</dbReference>